<gene>
    <name evidence="11" type="ORF">GCM10011322_25720</name>
</gene>
<dbReference type="PANTHER" id="PTHR41523:SF8">
    <property type="entry name" value="ETHYLENE RESPONSE SENSOR PROTEIN"/>
    <property type="match status" value="1"/>
</dbReference>
<dbReference type="AlphaFoldDB" id="A0A917Q9Q2"/>
<keyword evidence="3" id="KW-0597">Phosphoprotein</keyword>
<feature type="transmembrane region" description="Helical" evidence="9">
    <location>
        <begin position="311"/>
        <end position="333"/>
    </location>
</feature>
<dbReference type="Pfam" id="PF07568">
    <property type="entry name" value="HisKA_2"/>
    <property type="match status" value="1"/>
</dbReference>
<dbReference type="EMBL" id="BMMF01000007">
    <property type="protein sequence ID" value="GGK37533.1"/>
    <property type="molecule type" value="Genomic_DNA"/>
</dbReference>
<evidence type="ECO:0000256" key="6">
    <source>
        <dbReference type="ARBA" id="ARBA00022777"/>
    </source>
</evidence>
<feature type="compositionally biased region" description="Polar residues" evidence="8">
    <location>
        <begin position="1"/>
        <end position="10"/>
    </location>
</feature>
<evidence type="ECO:0000256" key="9">
    <source>
        <dbReference type="SAM" id="Phobius"/>
    </source>
</evidence>
<dbReference type="CDD" id="cd12915">
    <property type="entry name" value="PDC2_DGC_like"/>
    <property type="match status" value="1"/>
</dbReference>
<dbReference type="SMART" id="SM00387">
    <property type="entry name" value="HATPase_c"/>
    <property type="match status" value="1"/>
</dbReference>
<dbReference type="GO" id="GO:0005524">
    <property type="term" value="F:ATP binding"/>
    <property type="evidence" value="ECO:0007669"/>
    <property type="project" value="UniProtKB-KW"/>
</dbReference>
<dbReference type="InterPro" id="IPR011495">
    <property type="entry name" value="Sig_transdc_His_kin_sub2_dim/P"/>
</dbReference>
<dbReference type="SUPFAM" id="SSF55874">
    <property type="entry name" value="ATPase domain of HSP90 chaperone/DNA topoisomerase II/histidine kinase"/>
    <property type="match status" value="1"/>
</dbReference>
<reference evidence="11 12" key="1">
    <citation type="journal article" date="2014" name="Int. J. Syst. Evol. Microbiol.">
        <title>Complete genome sequence of Corynebacterium casei LMG S-19264T (=DSM 44701T), isolated from a smear-ripened cheese.</title>
        <authorList>
            <consortium name="US DOE Joint Genome Institute (JGI-PGF)"/>
            <person name="Walter F."/>
            <person name="Albersmeier A."/>
            <person name="Kalinowski J."/>
            <person name="Ruckert C."/>
        </authorList>
    </citation>
    <scope>NUCLEOTIDE SEQUENCE [LARGE SCALE GENOMIC DNA]</scope>
    <source>
        <strain evidence="11 12">CGMCC 1.9161</strain>
    </source>
</reference>
<dbReference type="CDD" id="cd12914">
    <property type="entry name" value="PDC1_DGC_like"/>
    <property type="match status" value="1"/>
</dbReference>
<dbReference type="Gene3D" id="3.30.565.10">
    <property type="entry name" value="Histidine kinase-like ATPase, C-terminal domain"/>
    <property type="match status" value="1"/>
</dbReference>
<dbReference type="EC" id="2.7.13.3" evidence="2"/>
<feature type="transmembrane region" description="Helical" evidence="9">
    <location>
        <begin position="37"/>
        <end position="58"/>
    </location>
</feature>
<evidence type="ECO:0000256" key="4">
    <source>
        <dbReference type="ARBA" id="ARBA00022679"/>
    </source>
</evidence>
<dbReference type="GO" id="GO:0004673">
    <property type="term" value="F:protein histidine kinase activity"/>
    <property type="evidence" value="ECO:0007669"/>
    <property type="project" value="UniProtKB-EC"/>
</dbReference>
<proteinExistence type="predicted"/>
<dbReference type="Gene3D" id="3.30.450.20">
    <property type="entry name" value="PAS domain"/>
    <property type="match status" value="3"/>
</dbReference>
<dbReference type="InterPro" id="IPR036890">
    <property type="entry name" value="HATPase_C_sf"/>
</dbReference>
<accession>A0A917Q9Q2</accession>
<evidence type="ECO:0000256" key="2">
    <source>
        <dbReference type="ARBA" id="ARBA00012438"/>
    </source>
</evidence>
<dbReference type="InterPro" id="IPR003594">
    <property type="entry name" value="HATPase_dom"/>
</dbReference>
<evidence type="ECO:0000313" key="11">
    <source>
        <dbReference type="EMBL" id="GGK37533.1"/>
    </source>
</evidence>
<feature type="region of interest" description="Disordered" evidence="8">
    <location>
        <begin position="1"/>
        <end position="20"/>
    </location>
</feature>
<evidence type="ECO:0000256" key="5">
    <source>
        <dbReference type="ARBA" id="ARBA00022741"/>
    </source>
</evidence>
<organism evidence="11 12">
    <name type="scientific">Salinarimonas ramus</name>
    <dbReference type="NCBI Taxonomy" id="690164"/>
    <lineage>
        <taxon>Bacteria</taxon>
        <taxon>Pseudomonadati</taxon>
        <taxon>Pseudomonadota</taxon>
        <taxon>Alphaproteobacteria</taxon>
        <taxon>Hyphomicrobiales</taxon>
        <taxon>Salinarimonadaceae</taxon>
        <taxon>Salinarimonas</taxon>
    </lineage>
</organism>
<evidence type="ECO:0000259" key="10">
    <source>
        <dbReference type="PROSITE" id="PS50109"/>
    </source>
</evidence>
<name>A0A917Q9Q2_9HYPH</name>
<sequence>MLERLTQTTPPEMRATTEAQGARNAGWVPRLVGSAVLPFYLMLAVLAPLVFFALAAAGDWRAIESDARDRIVYIRDAIAEHAKRVFQTHELVALSVRERIAGMGWPDIAASEDLQGYLAQIERNFDEVHAIWLVDGEGRLRASSREMPAPDLDLSARPWFTTMRETGSGLVVGPRQIGLVHQDDFFTITIPRVEGAVRESFDGLVRISISPEYFTEFYANAYPDEGLIALLLRDGEVLVSYPPEAGIPPRIPETADGLARMSRYSRAVYEGPSAFDEEERIHAFTRLDNLPVYAAFAIDRASLEQAWRSRLAGYVVYFVPAVAALLFLGSLAWRSHRDLEEKVELRTRALSEAVAEKNQLLKEVHHRVKNNMQIVSSLIRMQERVHTSPEETIRRVQAMALVHDLIYSHGEFASVNLGAYVRRLSDTLAGGAPAGTRVAFSHDLDHVAVTLDRAMPFALILSEVLTNALRHAFPDGQGRIAIILDHIDGHAELRVEDDGCGFDSATRADGFGMKLIRSLSVQLEADVRFEEGTGTVFVMRFPIEQTMHPA</sequence>
<evidence type="ECO:0000256" key="3">
    <source>
        <dbReference type="ARBA" id="ARBA00022553"/>
    </source>
</evidence>
<keyword evidence="4" id="KW-0808">Transferase</keyword>
<keyword evidence="9" id="KW-1133">Transmembrane helix</keyword>
<dbReference type="Pfam" id="PF02518">
    <property type="entry name" value="HATPase_c"/>
    <property type="match status" value="1"/>
</dbReference>
<feature type="domain" description="Histidine kinase" evidence="10">
    <location>
        <begin position="363"/>
        <end position="545"/>
    </location>
</feature>
<keyword evidence="6" id="KW-0418">Kinase</keyword>
<dbReference type="RefSeq" id="WP_188913580.1">
    <property type="nucleotide sequence ID" value="NZ_BMMF01000007.1"/>
</dbReference>
<dbReference type="InterPro" id="IPR005467">
    <property type="entry name" value="His_kinase_dom"/>
</dbReference>
<evidence type="ECO:0000256" key="1">
    <source>
        <dbReference type="ARBA" id="ARBA00000085"/>
    </source>
</evidence>
<keyword evidence="12" id="KW-1185">Reference proteome</keyword>
<dbReference type="PANTHER" id="PTHR41523">
    <property type="entry name" value="TWO-COMPONENT SYSTEM SENSOR PROTEIN"/>
    <property type="match status" value="1"/>
</dbReference>
<dbReference type="PROSITE" id="PS50109">
    <property type="entry name" value="HIS_KIN"/>
    <property type="match status" value="1"/>
</dbReference>
<comment type="catalytic activity">
    <reaction evidence="1">
        <text>ATP + protein L-histidine = ADP + protein N-phospho-L-histidine.</text>
        <dbReference type="EC" id="2.7.13.3"/>
    </reaction>
</comment>
<keyword evidence="7" id="KW-0067">ATP-binding</keyword>
<keyword evidence="9" id="KW-0472">Membrane</keyword>
<protein>
    <recommendedName>
        <fullName evidence="2">histidine kinase</fullName>
        <ecNumber evidence="2">2.7.13.3</ecNumber>
    </recommendedName>
</protein>
<dbReference type="Proteomes" id="UP000600449">
    <property type="component" value="Unassembled WGS sequence"/>
</dbReference>
<keyword evidence="5" id="KW-0547">Nucleotide-binding</keyword>
<evidence type="ECO:0000313" key="12">
    <source>
        <dbReference type="Proteomes" id="UP000600449"/>
    </source>
</evidence>
<evidence type="ECO:0000256" key="8">
    <source>
        <dbReference type="SAM" id="MobiDB-lite"/>
    </source>
</evidence>
<comment type="caution">
    <text evidence="11">The sequence shown here is derived from an EMBL/GenBank/DDBJ whole genome shotgun (WGS) entry which is preliminary data.</text>
</comment>
<evidence type="ECO:0000256" key="7">
    <source>
        <dbReference type="ARBA" id="ARBA00022840"/>
    </source>
</evidence>
<keyword evidence="9" id="KW-0812">Transmembrane</keyword>